<feature type="transmembrane region" description="Helical" evidence="5">
    <location>
        <begin position="60"/>
        <end position="81"/>
    </location>
</feature>
<dbReference type="PANTHER" id="PTHR11132">
    <property type="entry name" value="SOLUTE CARRIER FAMILY 35"/>
    <property type="match status" value="1"/>
</dbReference>
<reference evidence="7 8" key="1">
    <citation type="submission" date="2023-04" db="EMBL/GenBank/DDBJ databases">
        <title>Genome of Basidiobolus ranarum AG-B5.</title>
        <authorList>
            <person name="Stajich J.E."/>
            <person name="Carter-House D."/>
            <person name="Gryganskyi A."/>
        </authorList>
    </citation>
    <scope>NUCLEOTIDE SEQUENCE [LARGE SCALE GENOMIC DNA]</scope>
    <source>
        <strain evidence="7 8">AG-B5</strain>
    </source>
</reference>
<dbReference type="SUPFAM" id="SSF103481">
    <property type="entry name" value="Multidrug resistance efflux transporter EmrE"/>
    <property type="match status" value="1"/>
</dbReference>
<evidence type="ECO:0000313" key="8">
    <source>
        <dbReference type="Proteomes" id="UP001479436"/>
    </source>
</evidence>
<comment type="caution">
    <text evidence="7">The sequence shown here is derived from an EMBL/GenBank/DDBJ whole genome shotgun (WGS) entry which is preliminary data.</text>
</comment>
<dbReference type="Proteomes" id="UP001479436">
    <property type="component" value="Unassembled WGS sequence"/>
</dbReference>
<feature type="domain" description="Sugar phosphate transporter" evidence="6">
    <location>
        <begin position="71"/>
        <end position="362"/>
    </location>
</feature>
<feature type="transmembrane region" description="Helical" evidence="5">
    <location>
        <begin position="162"/>
        <end position="183"/>
    </location>
</feature>
<evidence type="ECO:0000256" key="5">
    <source>
        <dbReference type="SAM" id="Phobius"/>
    </source>
</evidence>
<protein>
    <recommendedName>
        <fullName evidence="6">Sugar phosphate transporter domain-containing protein</fullName>
    </recommendedName>
</protein>
<dbReference type="Pfam" id="PF03151">
    <property type="entry name" value="TPT"/>
    <property type="match status" value="1"/>
</dbReference>
<evidence type="ECO:0000256" key="1">
    <source>
        <dbReference type="ARBA" id="ARBA00004141"/>
    </source>
</evidence>
<organism evidence="7 8">
    <name type="scientific">Basidiobolus ranarum</name>
    <dbReference type="NCBI Taxonomy" id="34480"/>
    <lineage>
        <taxon>Eukaryota</taxon>
        <taxon>Fungi</taxon>
        <taxon>Fungi incertae sedis</taxon>
        <taxon>Zoopagomycota</taxon>
        <taxon>Entomophthoromycotina</taxon>
        <taxon>Basidiobolomycetes</taxon>
        <taxon>Basidiobolales</taxon>
        <taxon>Basidiobolaceae</taxon>
        <taxon>Basidiobolus</taxon>
    </lineage>
</organism>
<feature type="transmembrane region" description="Helical" evidence="5">
    <location>
        <begin position="134"/>
        <end position="156"/>
    </location>
</feature>
<feature type="transmembrane region" description="Helical" evidence="5">
    <location>
        <begin position="101"/>
        <end position="122"/>
    </location>
</feature>
<keyword evidence="2 5" id="KW-0812">Transmembrane</keyword>
<feature type="transmembrane region" description="Helical" evidence="5">
    <location>
        <begin position="216"/>
        <end position="238"/>
    </location>
</feature>
<evidence type="ECO:0000256" key="4">
    <source>
        <dbReference type="ARBA" id="ARBA00023136"/>
    </source>
</evidence>
<keyword evidence="3 5" id="KW-1133">Transmembrane helix</keyword>
<dbReference type="EMBL" id="JASJQH010007721">
    <property type="protein sequence ID" value="KAK9702483.1"/>
    <property type="molecule type" value="Genomic_DNA"/>
</dbReference>
<comment type="subcellular location">
    <subcellularLocation>
        <location evidence="1">Membrane</location>
        <topology evidence="1">Multi-pass membrane protein</topology>
    </subcellularLocation>
</comment>
<proteinExistence type="predicted"/>
<dbReference type="InterPro" id="IPR004853">
    <property type="entry name" value="Sugar_P_trans_dom"/>
</dbReference>
<dbReference type="InterPro" id="IPR037185">
    <property type="entry name" value="EmrE-like"/>
</dbReference>
<gene>
    <name evidence="7" type="ORF">K7432_011224</name>
</gene>
<evidence type="ECO:0000259" key="6">
    <source>
        <dbReference type="Pfam" id="PF03151"/>
    </source>
</evidence>
<feature type="transmembrane region" description="Helical" evidence="5">
    <location>
        <begin position="312"/>
        <end position="338"/>
    </location>
</feature>
<name>A0ABR2VUB2_9FUNG</name>
<feature type="transmembrane region" description="Helical" evidence="5">
    <location>
        <begin position="250"/>
        <end position="269"/>
    </location>
</feature>
<feature type="transmembrane region" description="Helical" evidence="5">
    <location>
        <begin position="344"/>
        <end position="362"/>
    </location>
</feature>
<dbReference type="InterPro" id="IPR050186">
    <property type="entry name" value="TPT_transporter"/>
</dbReference>
<evidence type="ECO:0000256" key="2">
    <source>
        <dbReference type="ARBA" id="ARBA00022692"/>
    </source>
</evidence>
<evidence type="ECO:0000313" key="7">
    <source>
        <dbReference type="EMBL" id="KAK9702483.1"/>
    </source>
</evidence>
<sequence>MYLASKTINSLPTVTADGLVGTTEKGGFFNMKRRYSKKQGNTPQISLNFLSRSAEEVYNFLPNFTLTSSVKFCLYCLLWYSTSSITNNIGKSILTQFSYPVTLTFVQFGLVAAFAFLIAQFFGTNKIQKPCKEILLPTLPLSLFAIGGHVFSSVALSQVPVSFVHTVKALAPLFTVLFHKLFYKTDYSTGVYFSLLPLTVGVMLAFTFQLNVSFTGFSYALISCIIFVIQNMFSKKVLSKDTKKLDKLNILFYSTLCSFILMFPLWFYSEGFQLLFGEPRVSRMTISTQQLILDFLLNGFTHYAQIMSSFTVLSLTTTVTYSIASLFKRVFVIVTAIIWFRQPIGFMQVIGFSLTFYGLYLYDKSKTPKSVENLEMNRTSDSILPTYNPNDKYRSKSSWWQAHPQEYKPRRFTHTKPE</sequence>
<keyword evidence="4 5" id="KW-0472">Membrane</keyword>
<evidence type="ECO:0000256" key="3">
    <source>
        <dbReference type="ARBA" id="ARBA00022989"/>
    </source>
</evidence>
<keyword evidence="8" id="KW-1185">Reference proteome</keyword>
<feature type="transmembrane region" description="Helical" evidence="5">
    <location>
        <begin position="190"/>
        <end position="210"/>
    </location>
</feature>
<accession>A0ABR2VUB2</accession>